<sequence>MRVKKLMMRSTGSLLNLKMWKPHLLSLRSHHWLSLKVNHTHLHAPNHLDLLLDHLDHLQYLLMSIRSTPHTSSLIFKSKSLLSPLKLKIWRAWTSTFDHSINKGE</sequence>
<reference evidence="1 2" key="1">
    <citation type="submission" date="2024-01" db="EMBL/GenBank/DDBJ databases">
        <title>A telomere-to-telomere, gap-free genome of sweet tea (Lithocarpus litseifolius).</title>
        <authorList>
            <person name="Zhou J."/>
        </authorList>
    </citation>
    <scope>NUCLEOTIDE SEQUENCE [LARGE SCALE GENOMIC DNA]</scope>
    <source>
        <strain evidence="1">Zhou-2022a</strain>
        <tissue evidence="1">Leaf</tissue>
    </source>
</reference>
<protein>
    <submittedName>
        <fullName evidence="1">Uncharacterized protein</fullName>
    </submittedName>
</protein>
<dbReference type="Proteomes" id="UP001459277">
    <property type="component" value="Unassembled WGS sequence"/>
</dbReference>
<evidence type="ECO:0000313" key="2">
    <source>
        <dbReference type="Proteomes" id="UP001459277"/>
    </source>
</evidence>
<name>A0AAW2DFE7_9ROSI</name>
<keyword evidence="2" id="KW-1185">Reference proteome</keyword>
<dbReference type="EMBL" id="JAZDWU010000003">
    <property type="protein sequence ID" value="KAL0008000.1"/>
    <property type="molecule type" value="Genomic_DNA"/>
</dbReference>
<dbReference type="AlphaFoldDB" id="A0AAW2DFE7"/>
<accession>A0AAW2DFE7</accession>
<proteinExistence type="predicted"/>
<organism evidence="1 2">
    <name type="scientific">Lithocarpus litseifolius</name>
    <dbReference type="NCBI Taxonomy" id="425828"/>
    <lineage>
        <taxon>Eukaryota</taxon>
        <taxon>Viridiplantae</taxon>
        <taxon>Streptophyta</taxon>
        <taxon>Embryophyta</taxon>
        <taxon>Tracheophyta</taxon>
        <taxon>Spermatophyta</taxon>
        <taxon>Magnoliopsida</taxon>
        <taxon>eudicotyledons</taxon>
        <taxon>Gunneridae</taxon>
        <taxon>Pentapetalae</taxon>
        <taxon>rosids</taxon>
        <taxon>fabids</taxon>
        <taxon>Fagales</taxon>
        <taxon>Fagaceae</taxon>
        <taxon>Lithocarpus</taxon>
    </lineage>
</organism>
<evidence type="ECO:0000313" key="1">
    <source>
        <dbReference type="EMBL" id="KAL0008000.1"/>
    </source>
</evidence>
<gene>
    <name evidence="1" type="ORF">SO802_009502</name>
</gene>
<comment type="caution">
    <text evidence="1">The sequence shown here is derived from an EMBL/GenBank/DDBJ whole genome shotgun (WGS) entry which is preliminary data.</text>
</comment>